<dbReference type="GO" id="GO:0016020">
    <property type="term" value="C:membrane"/>
    <property type="evidence" value="ECO:0007669"/>
    <property type="project" value="UniProtKB-SubCell"/>
</dbReference>
<dbReference type="eggNOG" id="arCOG00148">
    <property type="taxonomic scope" value="Archaea"/>
</dbReference>
<feature type="transmembrane region" description="Helical" evidence="7">
    <location>
        <begin position="86"/>
        <end position="109"/>
    </location>
</feature>
<dbReference type="KEGG" id="vdi:Vdis_1443"/>
<dbReference type="GO" id="GO:0042128">
    <property type="term" value="P:nitrate assimilation"/>
    <property type="evidence" value="ECO:0007669"/>
    <property type="project" value="UniProtKB-KW"/>
</dbReference>
<feature type="transmembrane region" description="Helical" evidence="7">
    <location>
        <begin position="408"/>
        <end position="432"/>
    </location>
</feature>
<dbReference type="Pfam" id="PF07690">
    <property type="entry name" value="MFS_1"/>
    <property type="match status" value="1"/>
</dbReference>
<dbReference type="Gene3D" id="1.20.1250.20">
    <property type="entry name" value="MFS general substrate transporter like domains"/>
    <property type="match status" value="2"/>
</dbReference>
<organism evidence="9 10">
    <name type="scientific">Vulcanisaeta distributa (strain DSM 14429 / JCM 11212 / NBRC 100878 / IC-017)</name>
    <dbReference type="NCBI Taxonomy" id="572478"/>
    <lineage>
        <taxon>Archaea</taxon>
        <taxon>Thermoproteota</taxon>
        <taxon>Thermoprotei</taxon>
        <taxon>Thermoproteales</taxon>
        <taxon>Thermoproteaceae</taxon>
        <taxon>Vulcanisaeta</taxon>
    </lineage>
</organism>
<dbReference type="PROSITE" id="PS50850">
    <property type="entry name" value="MFS"/>
    <property type="match status" value="1"/>
</dbReference>
<evidence type="ECO:0000256" key="1">
    <source>
        <dbReference type="ARBA" id="ARBA00004141"/>
    </source>
</evidence>
<keyword evidence="4 7" id="KW-1133">Transmembrane helix</keyword>
<dbReference type="Proteomes" id="UP000006681">
    <property type="component" value="Chromosome"/>
</dbReference>
<evidence type="ECO:0000313" key="10">
    <source>
        <dbReference type="Proteomes" id="UP000006681"/>
    </source>
</evidence>
<dbReference type="PANTHER" id="PTHR23515">
    <property type="entry name" value="HIGH-AFFINITY NITRATE TRANSPORTER 2.3"/>
    <property type="match status" value="1"/>
</dbReference>
<name>E1QSW2_VULDI</name>
<dbReference type="EMBL" id="CP002100">
    <property type="protein sequence ID" value="ADN50829.1"/>
    <property type="molecule type" value="Genomic_DNA"/>
</dbReference>
<comment type="subcellular location">
    <subcellularLocation>
        <location evidence="1">Membrane</location>
        <topology evidence="1">Multi-pass membrane protein</topology>
    </subcellularLocation>
</comment>
<keyword evidence="6 7" id="KW-0472">Membrane</keyword>
<dbReference type="GeneID" id="9752378"/>
<dbReference type="InterPro" id="IPR011701">
    <property type="entry name" value="MFS"/>
</dbReference>
<accession>E1QSW2</accession>
<feature type="domain" description="Major facilitator superfamily (MFS) profile" evidence="8">
    <location>
        <begin position="19"/>
        <end position="434"/>
    </location>
</feature>
<evidence type="ECO:0000256" key="7">
    <source>
        <dbReference type="SAM" id="Phobius"/>
    </source>
</evidence>
<evidence type="ECO:0000259" key="8">
    <source>
        <dbReference type="PROSITE" id="PS50850"/>
    </source>
</evidence>
<dbReference type="RefSeq" id="WP_013336554.1">
    <property type="nucleotide sequence ID" value="NC_014537.1"/>
</dbReference>
<evidence type="ECO:0000256" key="5">
    <source>
        <dbReference type="ARBA" id="ARBA00023063"/>
    </source>
</evidence>
<feature type="transmembrane region" description="Helical" evidence="7">
    <location>
        <begin position="378"/>
        <end position="402"/>
    </location>
</feature>
<keyword evidence="5" id="KW-0534">Nitrate assimilation</keyword>
<dbReference type="SUPFAM" id="SSF103473">
    <property type="entry name" value="MFS general substrate transporter"/>
    <property type="match status" value="1"/>
</dbReference>
<evidence type="ECO:0000256" key="2">
    <source>
        <dbReference type="ARBA" id="ARBA00008432"/>
    </source>
</evidence>
<feature type="transmembrane region" description="Helical" evidence="7">
    <location>
        <begin position="343"/>
        <end position="366"/>
    </location>
</feature>
<keyword evidence="10" id="KW-1185">Reference proteome</keyword>
<reference evidence="10" key="2">
    <citation type="journal article" date="2010" name="Stand. Genomic Sci.">
        <title>Complete genome sequence of Vulcanisaeta distributa type strain (IC-017T).</title>
        <authorList>
            <person name="Mavromatis K."/>
            <person name="Sikorski J."/>
            <person name="Pabst E."/>
            <person name="Teshima H."/>
            <person name="Lapidus A."/>
            <person name="Lucas S."/>
            <person name="Nolan M."/>
            <person name="Glavina Del Rio T."/>
            <person name="Cheng J."/>
            <person name="Bruce D."/>
            <person name="Goodwin L."/>
            <person name="Pitluck S."/>
            <person name="Liolios K."/>
            <person name="Ivanova N."/>
            <person name="Mikhailova N."/>
            <person name="Pati A."/>
            <person name="Chen A."/>
            <person name="Palaniappan K."/>
            <person name="Land M."/>
            <person name="Hauser L."/>
            <person name="Chang Y."/>
            <person name="Jeffries C."/>
            <person name="Rohde M."/>
            <person name="Spring S."/>
            <person name="Goker M."/>
            <person name="Wirth R."/>
            <person name="Woyke T."/>
            <person name="Bristow J."/>
            <person name="Eisen J."/>
            <person name="Markowitz V."/>
            <person name="Hugenholtz P."/>
            <person name="Klenk H."/>
            <person name="Kyrpides N."/>
        </authorList>
    </citation>
    <scope>NUCLEOTIDE SEQUENCE [LARGE SCALE GENOMIC DNA]</scope>
    <source>
        <strain evidence="10">DSM 14429 / JCM 11212 / NBRC 100878 / IC-017</strain>
    </source>
</reference>
<evidence type="ECO:0000256" key="6">
    <source>
        <dbReference type="ARBA" id="ARBA00023136"/>
    </source>
</evidence>
<reference evidence="9 10" key="1">
    <citation type="journal article" date="2010" name="Stand. Genomic Sci.">
        <title>Complete genome sequence of Vulcanisaeta distributa type strain (IC-017).</title>
        <authorList>
            <person name="Mavromatis K."/>
            <person name="Sikorski J."/>
            <person name="Pabst E."/>
            <person name="Teshima H."/>
            <person name="Lapidus A."/>
            <person name="Lucas S."/>
            <person name="Nolan M."/>
            <person name="Glavina Del Rio T."/>
            <person name="Cheng J.F."/>
            <person name="Bruce D."/>
            <person name="Goodwin L."/>
            <person name="Pitluck S."/>
            <person name="Liolios K."/>
            <person name="Ivanova N."/>
            <person name="Mikhailova N."/>
            <person name="Pati A."/>
            <person name="Chen A."/>
            <person name="Palaniappan K."/>
            <person name="Land M."/>
            <person name="Hauser L."/>
            <person name="Chang Y.J."/>
            <person name="Jeffries C.D."/>
            <person name="Rohde M."/>
            <person name="Spring S."/>
            <person name="Goker M."/>
            <person name="Wirth R."/>
            <person name="Woyke T."/>
            <person name="Bristow J."/>
            <person name="Eisen J.A."/>
            <person name="Markowitz V."/>
            <person name="Hugenholtz P."/>
            <person name="Klenk H.P."/>
            <person name="Kyrpides N.C."/>
        </authorList>
    </citation>
    <scope>NUCLEOTIDE SEQUENCE [LARGE SCALE GENOMIC DNA]</scope>
    <source>
        <strain evidence="10">DSM 14429 / JCM 11212 / NBRC 100878 / IC-017</strain>
    </source>
</reference>
<dbReference type="GO" id="GO:0015112">
    <property type="term" value="F:nitrate transmembrane transporter activity"/>
    <property type="evidence" value="ECO:0007669"/>
    <property type="project" value="InterPro"/>
</dbReference>
<feature type="transmembrane region" description="Helical" evidence="7">
    <location>
        <begin position="56"/>
        <end position="74"/>
    </location>
</feature>
<feature type="transmembrane region" description="Helical" evidence="7">
    <location>
        <begin position="21"/>
        <end position="44"/>
    </location>
</feature>
<feature type="transmembrane region" description="Helical" evidence="7">
    <location>
        <begin position="281"/>
        <end position="300"/>
    </location>
</feature>
<evidence type="ECO:0000256" key="3">
    <source>
        <dbReference type="ARBA" id="ARBA00022692"/>
    </source>
</evidence>
<proteinExistence type="inferred from homology"/>
<comment type="similarity">
    <text evidence="2">Belongs to the major facilitator superfamily. Nitrate/nitrite porter (TC 2.A.1.8) family.</text>
</comment>
<feature type="transmembrane region" description="Helical" evidence="7">
    <location>
        <begin position="185"/>
        <end position="210"/>
    </location>
</feature>
<feature type="transmembrane region" description="Helical" evidence="7">
    <location>
        <begin position="250"/>
        <end position="269"/>
    </location>
</feature>
<feature type="transmembrane region" description="Helical" evidence="7">
    <location>
        <begin position="121"/>
        <end position="148"/>
    </location>
</feature>
<dbReference type="AlphaFoldDB" id="E1QSW2"/>
<feature type="transmembrane region" description="Helical" evidence="7">
    <location>
        <begin position="155"/>
        <end position="179"/>
    </location>
</feature>
<sequence length="439" mass="46666">MPRRKEILERYGIRGSPTTGLIAGTVAFFAGFAAVALFGITVHTVAPLLHLNIVEVGWLVAIPLVTGALLRIPFGALVDNVGGRRIILTQLIIAVVGMIGLILTLHAILTGAVTSHVLDYALLMLFGAVAGTGISTFASGIAYVSYWFPQKRQGFALGAFAGFGNAAPGIFTAILPYALASLGLVGAYTAWLVFLVVMTVIFAVIGYDAYYFQLVRRVNRDNAVGMAKELGEELIPSGSAVKSLGESARIWRTWLLVVMYFISFGGFEALTEWLPTYWTNYLSLSIAMAGLMTGIVYSLLTALMRVPGGWFSDKWGGEKVAIVSYVVLVVGSVIMMLSHTFTLSAIGTIIMAIGMGIANAAVFKLVPKYVPEAVGGATGWVGGLGSAGGLLIPPAMAAFVAIYGHVGYALGFIIYTVFGALSVIFGIILYSYERRHKGH</sequence>
<dbReference type="OrthoDB" id="157507at2157"/>
<evidence type="ECO:0000313" key="9">
    <source>
        <dbReference type="EMBL" id="ADN50829.1"/>
    </source>
</evidence>
<dbReference type="InterPro" id="IPR036259">
    <property type="entry name" value="MFS_trans_sf"/>
</dbReference>
<dbReference type="InterPro" id="IPR020846">
    <property type="entry name" value="MFS_dom"/>
</dbReference>
<dbReference type="STRING" id="572478.Vdis_1443"/>
<dbReference type="InterPro" id="IPR044772">
    <property type="entry name" value="NO3_transporter"/>
</dbReference>
<keyword evidence="3 7" id="KW-0812">Transmembrane</keyword>
<evidence type="ECO:0000256" key="4">
    <source>
        <dbReference type="ARBA" id="ARBA00022989"/>
    </source>
</evidence>
<protein>
    <submittedName>
        <fullName evidence="9">Major facilitator superfamily MFS_1</fullName>
    </submittedName>
</protein>
<feature type="transmembrane region" description="Helical" evidence="7">
    <location>
        <begin position="320"/>
        <end position="337"/>
    </location>
</feature>
<dbReference type="HOGENOM" id="CLU_001265_14_0_2"/>
<gene>
    <name evidence="9" type="ordered locus">Vdis_1443</name>
</gene>